<gene>
    <name evidence="1" type="ORF">ACFOPH_10115</name>
</gene>
<dbReference type="Pfam" id="PF05488">
    <property type="entry name" value="PAAR_motif"/>
    <property type="match status" value="1"/>
</dbReference>
<dbReference type="Proteomes" id="UP001595665">
    <property type="component" value="Unassembled WGS sequence"/>
</dbReference>
<dbReference type="InterPro" id="IPR008727">
    <property type="entry name" value="PAAR_motif"/>
</dbReference>
<protein>
    <submittedName>
        <fullName evidence="1">PAAR domain-containing protein</fullName>
    </submittedName>
</protein>
<organism evidence="1 2">
    <name type="scientific">Massilia haematophila</name>
    <dbReference type="NCBI Taxonomy" id="457923"/>
    <lineage>
        <taxon>Bacteria</taxon>
        <taxon>Pseudomonadati</taxon>
        <taxon>Pseudomonadota</taxon>
        <taxon>Betaproteobacteria</taxon>
        <taxon>Burkholderiales</taxon>
        <taxon>Oxalobacteraceae</taxon>
        <taxon>Telluria group</taxon>
        <taxon>Massilia</taxon>
    </lineage>
</organism>
<sequence length="181" mass="19749">MRRYHITLGAKTTVGGVVTTATSFCSINGVRMALEGDTVACPACHADGKILCDGPRLSDKWNGRQAALENDLCVCRCNPPPRLIAVQTHRSQLITAEEDQLTGPAAMKAAQARLPKSMATTDELPLRLVDEATQQPHRHRPYRLDFADKQIEGVTDEDGLTRPLSRADRAALLAWHIADPS</sequence>
<reference evidence="2" key="1">
    <citation type="journal article" date="2019" name="Int. J. Syst. Evol. Microbiol.">
        <title>The Global Catalogue of Microorganisms (GCM) 10K type strain sequencing project: providing services to taxonomists for standard genome sequencing and annotation.</title>
        <authorList>
            <consortium name="The Broad Institute Genomics Platform"/>
            <consortium name="The Broad Institute Genome Sequencing Center for Infectious Disease"/>
            <person name="Wu L."/>
            <person name="Ma J."/>
        </authorList>
    </citation>
    <scope>NUCLEOTIDE SEQUENCE [LARGE SCALE GENOMIC DNA]</scope>
    <source>
        <strain evidence="2">CCM 7480</strain>
    </source>
</reference>
<evidence type="ECO:0000313" key="1">
    <source>
        <dbReference type="EMBL" id="MFC3458597.1"/>
    </source>
</evidence>
<dbReference type="EMBL" id="JBHRVV010000001">
    <property type="protein sequence ID" value="MFC3458597.1"/>
    <property type="molecule type" value="Genomic_DNA"/>
</dbReference>
<keyword evidence="2" id="KW-1185">Reference proteome</keyword>
<proteinExistence type="predicted"/>
<dbReference type="CDD" id="cd14744">
    <property type="entry name" value="PAAR_CT_2"/>
    <property type="match status" value="1"/>
</dbReference>
<dbReference type="RefSeq" id="WP_379735051.1">
    <property type="nucleotide sequence ID" value="NZ_JBHRVV010000001.1"/>
</dbReference>
<comment type="caution">
    <text evidence="1">The sequence shown here is derived from an EMBL/GenBank/DDBJ whole genome shotgun (WGS) entry which is preliminary data.</text>
</comment>
<accession>A0ABV7PL39</accession>
<evidence type="ECO:0000313" key="2">
    <source>
        <dbReference type="Proteomes" id="UP001595665"/>
    </source>
</evidence>
<name>A0ABV7PL39_9BURK</name>